<evidence type="ECO:0000256" key="6">
    <source>
        <dbReference type="ARBA" id="ARBA00022989"/>
    </source>
</evidence>
<dbReference type="EMBL" id="WNYA01000004">
    <property type="protein sequence ID" value="KAG8573839.1"/>
    <property type="molecule type" value="Genomic_DNA"/>
</dbReference>
<dbReference type="PANTHER" id="PTHR24242">
    <property type="entry name" value="G-PROTEIN COUPLED RECEPTOR"/>
    <property type="match status" value="1"/>
</dbReference>
<feature type="domain" description="G-protein coupled receptors family 1 profile" evidence="14">
    <location>
        <begin position="41"/>
        <end position="290"/>
    </location>
</feature>
<evidence type="ECO:0000256" key="13">
    <source>
        <dbReference type="SAM" id="Phobius"/>
    </source>
</evidence>
<evidence type="ECO:0000313" key="15">
    <source>
        <dbReference type="EMBL" id="KAG8573839.1"/>
    </source>
</evidence>
<dbReference type="SUPFAM" id="SSF81321">
    <property type="entry name" value="Family A G protein-coupled receptor-like"/>
    <property type="match status" value="1"/>
</dbReference>
<dbReference type="PRINTS" id="PR00237">
    <property type="entry name" value="GPCRRHODOPSN"/>
</dbReference>
<feature type="transmembrane region" description="Helical" evidence="13">
    <location>
        <begin position="273"/>
        <end position="292"/>
    </location>
</feature>
<evidence type="ECO:0000256" key="2">
    <source>
        <dbReference type="ARBA" id="ARBA00022475"/>
    </source>
</evidence>
<reference evidence="15" key="1">
    <citation type="thesis" date="2020" institute="ProQuest LLC" country="789 East Eisenhower Parkway, Ann Arbor, MI, USA">
        <title>Comparative Genomics and Chromosome Evolution.</title>
        <authorList>
            <person name="Mudd A.B."/>
        </authorList>
    </citation>
    <scope>NUCLEOTIDE SEQUENCE</scope>
    <source>
        <strain evidence="15">237g6f4</strain>
        <tissue evidence="15">Blood</tissue>
    </source>
</reference>
<keyword evidence="16" id="KW-1185">Reference proteome</keyword>
<evidence type="ECO:0000256" key="8">
    <source>
        <dbReference type="ARBA" id="ARBA00023136"/>
    </source>
</evidence>
<keyword evidence="4 13" id="KW-0812">Transmembrane</keyword>
<gene>
    <name evidence="15" type="ORF">GDO81_008874</name>
</gene>
<dbReference type="InterPro" id="IPR050939">
    <property type="entry name" value="Olfactory_GPCR1"/>
</dbReference>
<proteinExistence type="predicted"/>
<keyword evidence="8 13" id="KW-0472">Membrane</keyword>
<evidence type="ECO:0000256" key="5">
    <source>
        <dbReference type="ARBA" id="ARBA00022725"/>
    </source>
</evidence>
<keyword evidence="9" id="KW-1015">Disulfide bond</keyword>
<feature type="transmembrane region" description="Helical" evidence="13">
    <location>
        <begin position="197"/>
        <end position="221"/>
    </location>
</feature>
<feature type="non-terminal residue" evidence="15">
    <location>
        <position position="314"/>
    </location>
</feature>
<feature type="transmembrane region" description="Helical" evidence="13">
    <location>
        <begin position="72"/>
        <end position="95"/>
    </location>
</feature>
<dbReference type="PROSITE" id="PS50262">
    <property type="entry name" value="G_PROTEIN_RECEP_F1_2"/>
    <property type="match status" value="1"/>
</dbReference>
<dbReference type="GO" id="GO:0005886">
    <property type="term" value="C:plasma membrane"/>
    <property type="evidence" value="ECO:0007669"/>
    <property type="project" value="UniProtKB-SubCell"/>
</dbReference>
<feature type="transmembrane region" description="Helical" evidence="13">
    <location>
        <begin position="242"/>
        <end position="261"/>
    </location>
</feature>
<evidence type="ECO:0000256" key="1">
    <source>
        <dbReference type="ARBA" id="ARBA00004651"/>
    </source>
</evidence>
<evidence type="ECO:0000259" key="14">
    <source>
        <dbReference type="PROSITE" id="PS50262"/>
    </source>
</evidence>
<dbReference type="PRINTS" id="PR00245">
    <property type="entry name" value="OLFACTORYR"/>
</dbReference>
<dbReference type="FunFam" id="1.20.1070.10:FF:000010">
    <property type="entry name" value="Olfactory receptor"/>
    <property type="match status" value="1"/>
</dbReference>
<dbReference type="GO" id="GO:0004930">
    <property type="term" value="F:G protein-coupled receptor activity"/>
    <property type="evidence" value="ECO:0007669"/>
    <property type="project" value="UniProtKB-KW"/>
</dbReference>
<organism evidence="15 16">
    <name type="scientific">Engystomops pustulosus</name>
    <name type="common">Tungara frog</name>
    <name type="synonym">Physalaemus pustulosus</name>
    <dbReference type="NCBI Taxonomy" id="76066"/>
    <lineage>
        <taxon>Eukaryota</taxon>
        <taxon>Metazoa</taxon>
        <taxon>Chordata</taxon>
        <taxon>Craniata</taxon>
        <taxon>Vertebrata</taxon>
        <taxon>Euteleostomi</taxon>
        <taxon>Amphibia</taxon>
        <taxon>Batrachia</taxon>
        <taxon>Anura</taxon>
        <taxon>Neobatrachia</taxon>
        <taxon>Hyloidea</taxon>
        <taxon>Leptodactylidae</taxon>
        <taxon>Leiuperinae</taxon>
        <taxon>Engystomops</taxon>
    </lineage>
</organism>
<evidence type="ECO:0000256" key="9">
    <source>
        <dbReference type="ARBA" id="ARBA00023157"/>
    </source>
</evidence>
<accession>A0AAV7BN42</accession>
<dbReference type="Gene3D" id="1.20.1070.10">
    <property type="entry name" value="Rhodopsin 7-helix transmembrane proteins"/>
    <property type="match status" value="1"/>
</dbReference>
<evidence type="ECO:0000256" key="11">
    <source>
        <dbReference type="ARBA" id="ARBA00023180"/>
    </source>
</evidence>
<name>A0AAV7BN42_ENGPU</name>
<keyword evidence="11" id="KW-0325">Glycoprotein</keyword>
<feature type="transmembrane region" description="Helical" evidence="13">
    <location>
        <begin position="141"/>
        <end position="161"/>
    </location>
</feature>
<sequence length="314" mass="35405">MNEQNQSTVKEFLLLGFGDLQNLKILVFILFLIIYITALTTNVLVIVLVGVSRSLHSPMYFFLSQLSLCEMLFTSNIVPTMLWLILVGGGMVSVARCIFQFYLLSVPTVSQCFLLAAMSFDRHVAICRPLHYSNIMTFTHQLQMVASCWMLGFSLAFFVYISVSKLYFCGPNIINHFYCDVAPLLRLSCSSTSIAELVTAVVGCPVILSPFMFIVGTYISIIRTILKIPSSTGRHKAFSTCSSHLIIVCMYYGTLSSIYIFPPRDNSVDLNKGLSVLYTLVTPLFNPLIYSLRNQDIIGAILKYIQYFKLWKLM</sequence>
<dbReference type="GO" id="GO:0004984">
    <property type="term" value="F:olfactory receptor activity"/>
    <property type="evidence" value="ECO:0007669"/>
    <property type="project" value="InterPro"/>
</dbReference>
<dbReference type="Proteomes" id="UP000824782">
    <property type="component" value="Unassembled WGS sequence"/>
</dbReference>
<evidence type="ECO:0000256" key="4">
    <source>
        <dbReference type="ARBA" id="ARBA00022692"/>
    </source>
</evidence>
<keyword evidence="3" id="KW-0716">Sensory transduction</keyword>
<keyword evidence="2" id="KW-1003">Cell membrane</keyword>
<evidence type="ECO:0000256" key="7">
    <source>
        <dbReference type="ARBA" id="ARBA00023040"/>
    </source>
</evidence>
<keyword evidence="5" id="KW-0552">Olfaction</keyword>
<evidence type="ECO:0000256" key="3">
    <source>
        <dbReference type="ARBA" id="ARBA00022606"/>
    </source>
</evidence>
<feature type="transmembrane region" description="Helical" evidence="13">
    <location>
        <begin position="101"/>
        <end position="120"/>
    </location>
</feature>
<comment type="subcellular location">
    <subcellularLocation>
        <location evidence="1">Cell membrane</location>
        <topology evidence="1">Multi-pass membrane protein</topology>
    </subcellularLocation>
</comment>
<dbReference type="PANTHER" id="PTHR24242:SF253">
    <property type="entry name" value="OLFACTORY RECEPTOR-RELATED"/>
    <property type="match status" value="1"/>
</dbReference>
<dbReference type="InterPro" id="IPR017452">
    <property type="entry name" value="GPCR_Rhodpsn_7TM"/>
</dbReference>
<keyword evidence="10" id="KW-0675">Receptor</keyword>
<dbReference type="InterPro" id="IPR000725">
    <property type="entry name" value="Olfact_rcpt"/>
</dbReference>
<keyword evidence="7" id="KW-0297">G-protein coupled receptor</keyword>
<evidence type="ECO:0000313" key="16">
    <source>
        <dbReference type="Proteomes" id="UP000824782"/>
    </source>
</evidence>
<evidence type="ECO:0000256" key="10">
    <source>
        <dbReference type="ARBA" id="ARBA00023170"/>
    </source>
</evidence>
<dbReference type="AlphaFoldDB" id="A0AAV7BN42"/>
<keyword evidence="12" id="KW-0807">Transducer</keyword>
<comment type="caution">
    <text evidence="15">The sequence shown here is derived from an EMBL/GenBank/DDBJ whole genome shotgun (WGS) entry which is preliminary data.</text>
</comment>
<feature type="transmembrane region" description="Helical" evidence="13">
    <location>
        <begin position="25"/>
        <end position="51"/>
    </location>
</feature>
<keyword evidence="6 13" id="KW-1133">Transmembrane helix</keyword>
<dbReference type="Pfam" id="PF13853">
    <property type="entry name" value="7tm_4"/>
    <property type="match status" value="1"/>
</dbReference>
<evidence type="ECO:0000256" key="12">
    <source>
        <dbReference type="ARBA" id="ARBA00023224"/>
    </source>
</evidence>
<dbReference type="InterPro" id="IPR000276">
    <property type="entry name" value="GPCR_Rhodpsn"/>
</dbReference>
<protein>
    <recommendedName>
        <fullName evidence="14">G-protein coupled receptors family 1 profile domain-containing protein</fullName>
    </recommendedName>
</protein>